<dbReference type="OrthoDB" id="2083885at2"/>
<evidence type="ECO:0000313" key="2">
    <source>
        <dbReference type="EMBL" id="SFE25005.1"/>
    </source>
</evidence>
<feature type="chain" id="PRO_5039145056" evidence="1">
    <location>
        <begin position="29"/>
        <end position="163"/>
    </location>
</feature>
<dbReference type="Proteomes" id="UP000198896">
    <property type="component" value="Unassembled WGS sequence"/>
</dbReference>
<keyword evidence="1" id="KW-0732">Signal</keyword>
<dbReference type="AlphaFoldDB" id="A0A1I1YZM3"/>
<dbReference type="EMBL" id="FONL01000003">
    <property type="protein sequence ID" value="SFE25005.1"/>
    <property type="molecule type" value="Genomic_DNA"/>
</dbReference>
<evidence type="ECO:0000313" key="3">
    <source>
        <dbReference type="Proteomes" id="UP000198896"/>
    </source>
</evidence>
<feature type="signal peptide" evidence="1">
    <location>
        <begin position="1"/>
        <end position="28"/>
    </location>
</feature>
<reference evidence="2 3" key="1">
    <citation type="submission" date="2016-10" db="EMBL/GenBank/DDBJ databases">
        <authorList>
            <person name="de Groot N.N."/>
        </authorList>
    </citation>
    <scope>NUCLEOTIDE SEQUENCE [LARGE SCALE GENOMIC DNA]</scope>
    <source>
        <strain evidence="2 3">DSM 9236</strain>
    </source>
</reference>
<sequence length="163" mass="18672">MSSKNMKRAFMLLLAAAALMAFPSVSHMFGMGKPTEKITSFEIVTLRLMGMRFTTEYEIVMKDKDAEVVEYAIRYEKNEDKRIPQRQTVCSADRILKLLNDCELVSWDGFHGKHPKNVNDGIMFSLNATVNGDRKIRAEGSENFPKHFRELREGLHAILSQKD</sequence>
<gene>
    <name evidence="2" type="ORF">SAMN05216245_10391</name>
</gene>
<organism evidence="2 3">
    <name type="scientific">Succiniclasticum ruminis DSM 9236</name>
    <dbReference type="NCBI Taxonomy" id="1123323"/>
    <lineage>
        <taxon>Bacteria</taxon>
        <taxon>Bacillati</taxon>
        <taxon>Bacillota</taxon>
        <taxon>Negativicutes</taxon>
        <taxon>Acidaminococcales</taxon>
        <taxon>Acidaminococcaceae</taxon>
        <taxon>Succiniclasticum</taxon>
    </lineage>
</organism>
<dbReference type="RefSeq" id="WP_093912928.1">
    <property type="nucleotide sequence ID" value="NZ_FONL01000003.1"/>
</dbReference>
<accession>A0A1I1YZM3</accession>
<keyword evidence="3" id="KW-1185">Reference proteome</keyword>
<proteinExistence type="predicted"/>
<evidence type="ECO:0000256" key="1">
    <source>
        <dbReference type="SAM" id="SignalP"/>
    </source>
</evidence>
<protein>
    <submittedName>
        <fullName evidence="2">Uncharacterized protein</fullName>
    </submittedName>
</protein>
<name>A0A1I1YZM3_9FIRM</name>